<dbReference type="PANTHER" id="PTHR30572:SF4">
    <property type="entry name" value="ABC TRANSPORTER PERMEASE YTRF"/>
    <property type="match status" value="1"/>
</dbReference>
<feature type="domain" description="MacB-like periplasmic core" evidence="9">
    <location>
        <begin position="22"/>
        <end position="234"/>
    </location>
</feature>
<evidence type="ECO:0000313" key="11">
    <source>
        <dbReference type="Proteomes" id="UP000282930"/>
    </source>
</evidence>
<evidence type="ECO:0000256" key="5">
    <source>
        <dbReference type="ARBA" id="ARBA00023136"/>
    </source>
</evidence>
<dbReference type="PANTHER" id="PTHR30572">
    <property type="entry name" value="MEMBRANE COMPONENT OF TRANSPORTER-RELATED"/>
    <property type="match status" value="1"/>
</dbReference>
<keyword evidence="4 7" id="KW-1133">Transmembrane helix</keyword>
<feature type="transmembrane region" description="Helical" evidence="7">
    <location>
        <begin position="20"/>
        <end position="43"/>
    </location>
</feature>
<dbReference type="Pfam" id="PF02687">
    <property type="entry name" value="FtsX"/>
    <property type="match status" value="1"/>
</dbReference>
<evidence type="ECO:0000313" key="10">
    <source>
        <dbReference type="EMBL" id="AZT91442.1"/>
    </source>
</evidence>
<evidence type="ECO:0000256" key="4">
    <source>
        <dbReference type="ARBA" id="ARBA00022989"/>
    </source>
</evidence>
<dbReference type="InterPro" id="IPR003838">
    <property type="entry name" value="ABC3_permease_C"/>
</dbReference>
<gene>
    <name evidence="10" type="ORF">ELD05_12995</name>
</gene>
<dbReference type="KEGG" id="ccha:ELD05_12995"/>
<dbReference type="EMBL" id="CP034791">
    <property type="protein sequence ID" value="AZT91442.1"/>
    <property type="molecule type" value="Genomic_DNA"/>
</dbReference>
<feature type="transmembrane region" description="Helical" evidence="7">
    <location>
        <begin position="314"/>
        <end position="340"/>
    </location>
</feature>
<evidence type="ECO:0000256" key="7">
    <source>
        <dbReference type="SAM" id="Phobius"/>
    </source>
</evidence>
<feature type="domain" description="ABC3 transporter permease C-terminal" evidence="8">
    <location>
        <begin position="273"/>
        <end position="385"/>
    </location>
</feature>
<evidence type="ECO:0000256" key="2">
    <source>
        <dbReference type="ARBA" id="ARBA00022475"/>
    </source>
</evidence>
<dbReference type="AlphaFoldDB" id="A0A3T0D9H5"/>
<keyword evidence="5 7" id="KW-0472">Membrane</keyword>
<dbReference type="InterPro" id="IPR050250">
    <property type="entry name" value="Macrolide_Exporter_MacB"/>
</dbReference>
<dbReference type="RefSeq" id="WP_127352760.1">
    <property type="nucleotide sequence ID" value="NZ_CP034791.1"/>
</dbReference>
<evidence type="ECO:0000259" key="9">
    <source>
        <dbReference type="Pfam" id="PF12704"/>
    </source>
</evidence>
<evidence type="ECO:0000259" key="8">
    <source>
        <dbReference type="Pfam" id="PF02687"/>
    </source>
</evidence>
<accession>A0A3T0D9H5</accession>
<comment type="subcellular location">
    <subcellularLocation>
        <location evidence="1">Cell membrane</location>
        <topology evidence="1">Multi-pass membrane protein</topology>
    </subcellularLocation>
</comment>
<sequence>MAQFALAFKMAIKSILSNKLRSFLTMLGVIIGIWAVIAVVGLAQGSTKSITDRLQRLGTNLIQINITGRNSNRNVTYEELQQFAEQHQDDIEAIAPTVSSSVTLKYGTNTHDTTLVGTTADYSTVRDVNVSSGRFILPIDVDYRQKVALVGTYIVKDLFNGQNPIGQKIKINGQIFTVVGVLEERANSQEQSDDDQVIVPVTVAQRLTRNAIIRNFAIKITDGNRSEAVMNYLNDFLMKIYNDSTAFRVFNTAQLLDTLNSVTQTLTLMLAGIAAISLIVGGIGIMNIMLVSVTERTREIGIRKAIGAKRRNILVQFLIEASVVTGLGGVVGIILGFVTIRVMSKLNIATAIFSIPWAILAFTISLAIGIVFGLFPASKASRLNPIEALRYE</sequence>
<feature type="transmembrane region" description="Helical" evidence="7">
    <location>
        <begin position="352"/>
        <end position="375"/>
    </location>
</feature>
<name>A0A3T0D9H5_9FIRM</name>
<organism evidence="10 11">
    <name type="scientific">Caldicellulosiruptor changbaiensis</name>
    <dbReference type="NCBI Taxonomy" id="1222016"/>
    <lineage>
        <taxon>Bacteria</taxon>
        <taxon>Bacillati</taxon>
        <taxon>Bacillota</taxon>
        <taxon>Bacillota incertae sedis</taxon>
        <taxon>Caldicellulosiruptorales</taxon>
        <taxon>Caldicellulosiruptoraceae</taxon>
        <taxon>Caldicellulosiruptor</taxon>
    </lineage>
</organism>
<proteinExistence type="inferred from homology"/>
<feature type="transmembrane region" description="Helical" evidence="7">
    <location>
        <begin position="268"/>
        <end position="293"/>
    </location>
</feature>
<keyword evidence="2" id="KW-1003">Cell membrane</keyword>
<comment type="similarity">
    <text evidence="6">Belongs to the ABC-4 integral membrane protein family.</text>
</comment>
<protein>
    <submittedName>
        <fullName evidence="10">FtsX-like permease family protein</fullName>
    </submittedName>
</protein>
<reference evidence="10 11" key="1">
    <citation type="submission" date="2018-12" db="EMBL/GenBank/DDBJ databases">
        <title>Genome sequence from the cellulolytic species, Caldicellulosiruptor changbaiensis.</title>
        <authorList>
            <person name="Blumer-Schuette S.E."/>
            <person name="Mendoza C."/>
        </authorList>
    </citation>
    <scope>NUCLEOTIDE SEQUENCE [LARGE SCALE GENOMIC DNA]</scope>
    <source>
        <strain evidence="10 11">CBS-Z</strain>
    </source>
</reference>
<dbReference type="GO" id="GO:0022857">
    <property type="term" value="F:transmembrane transporter activity"/>
    <property type="evidence" value="ECO:0007669"/>
    <property type="project" value="TreeGrafter"/>
</dbReference>
<dbReference type="Pfam" id="PF12704">
    <property type="entry name" value="MacB_PCD"/>
    <property type="match status" value="1"/>
</dbReference>
<evidence type="ECO:0000256" key="1">
    <source>
        <dbReference type="ARBA" id="ARBA00004651"/>
    </source>
</evidence>
<keyword evidence="11" id="KW-1185">Reference proteome</keyword>
<keyword evidence="3 7" id="KW-0812">Transmembrane</keyword>
<dbReference type="Proteomes" id="UP000282930">
    <property type="component" value="Chromosome"/>
</dbReference>
<dbReference type="GO" id="GO:0005886">
    <property type="term" value="C:plasma membrane"/>
    <property type="evidence" value="ECO:0007669"/>
    <property type="project" value="UniProtKB-SubCell"/>
</dbReference>
<evidence type="ECO:0000256" key="3">
    <source>
        <dbReference type="ARBA" id="ARBA00022692"/>
    </source>
</evidence>
<dbReference type="InterPro" id="IPR025857">
    <property type="entry name" value="MacB_PCD"/>
</dbReference>
<evidence type="ECO:0000256" key="6">
    <source>
        <dbReference type="ARBA" id="ARBA00038076"/>
    </source>
</evidence>